<keyword evidence="2" id="KW-1185">Reference proteome</keyword>
<dbReference type="AlphaFoldDB" id="A0A1G6XER9"/>
<organism evidence="1 2">
    <name type="scientific">Mucilaginibacter pineti</name>
    <dbReference type="NCBI Taxonomy" id="1391627"/>
    <lineage>
        <taxon>Bacteria</taxon>
        <taxon>Pseudomonadati</taxon>
        <taxon>Bacteroidota</taxon>
        <taxon>Sphingobacteriia</taxon>
        <taxon>Sphingobacteriales</taxon>
        <taxon>Sphingobacteriaceae</taxon>
        <taxon>Mucilaginibacter</taxon>
    </lineage>
</organism>
<gene>
    <name evidence="1" type="ORF">SAMN05216464_102512</name>
</gene>
<evidence type="ECO:0000313" key="2">
    <source>
        <dbReference type="Proteomes" id="UP000199072"/>
    </source>
</evidence>
<accession>A0A1G6XER9</accession>
<reference evidence="1 2" key="1">
    <citation type="submission" date="2016-10" db="EMBL/GenBank/DDBJ databases">
        <authorList>
            <person name="de Groot N.N."/>
        </authorList>
    </citation>
    <scope>NUCLEOTIDE SEQUENCE [LARGE SCALE GENOMIC DNA]</scope>
    <source>
        <strain evidence="1 2">47C3B</strain>
    </source>
</reference>
<protein>
    <submittedName>
        <fullName evidence="1">Uncharacterized protein</fullName>
    </submittedName>
</protein>
<dbReference type="STRING" id="1391627.SAMN05216464_102512"/>
<proteinExistence type="predicted"/>
<dbReference type="EMBL" id="FNAI01000002">
    <property type="protein sequence ID" value="SDD76714.1"/>
    <property type="molecule type" value="Genomic_DNA"/>
</dbReference>
<sequence length="49" mass="5758">MLYSIFLQLLHASTSSLYKYCEDNVTCLQKNDNRPKPYTINAQIDKFDL</sequence>
<name>A0A1G6XER9_9SPHI</name>
<evidence type="ECO:0000313" key="1">
    <source>
        <dbReference type="EMBL" id="SDD76714.1"/>
    </source>
</evidence>
<dbReference type="Proteomes" id="UP000199072">
    <property type="component" value="Unassembled WGS sequence"/>
</dbReference>